<evidence type="ECO:0000313" key="10">
    <source>
        <dbReference type="EMBL" id="WOJ93304.1"/>
    </source>
</evidence>
<gene>
    <name evidence="10" type="ORF">R0135_16195</name>
</gene>
<name>A0ABZ0I3V7_9GAMM</name>
<dbReference type="InterPro" id="IPR051472">
    <property type="entry name" value="T3SS_Stator/FliH"/>
</dbReference>
<comment type="similarity">
    <text evidence="2">Belongs to the FliH family.</text>
</comment>
<evidence type="ECO:0000256" key="7">
    <source>
        <dbReference type="ARBA" id="ARBA00023225"/>
    </source>
</evidence>
<sequence>MSDPIEADTSWSPSVLGALSQRGTAAQAVADQSLDVEAQKQRAYDAAYAEGLAAGRAQAESIVAEMGSLLEAMSAPFEDTDAVLLRELLAVTEQVARAVVRRELEAGIDIERVLADALAALGSVSTTVQLTLNPMDASVCRDLGLVASERFEVLENSGLQRGGLQLRAGHSFVDASVESRIEASLSALRANAGIPEDDSEQIHEEVVAGDEPGNPSGDA</sequence>
<organism evidence="10 11">
    <name type="scientific">Congregibacter variabilis</name>
    <dbReference type="NCBI Taxonomy" id="3081200"/>
    <lineage>
        <taxon>Bacteria</taxon>
        <taxon>Pseudomonadati</taxon>
        <taxon>Pseudomonadota</taxon>
        <taxon>Gammaproteobacteria</taxon>
        <taxon>Cellvibrionales</taxon>
        <taxon>Halieaceae</taxon>
        <taxon>Congregibacter</taxon>
    </lineage>
</organism>
<evidence type="ECO:0000256" key="1">
    <source>
        <dbReference type="ARBA" id="ARBA00003041"/>
    </source>
</evidence>
<evidence type="ECO:0000256" key="4">
    <source>
        <dbReference type="ARBA" id="ARBA00022448"/>
    </source>
</evidence>
<dbReference type="PANTHER" id="PTHR34982:SF1">
    <property type="entry name" value="FLAGELLAR ASSEMBLY PROTEIN FLIH"/>
    <property type="match status" value="1"/>
</dbReference>
<dbReference type="EMBL" id="CP136864">
    <property type="protein sequence ID" value="WOJ93304.1"/>
    <property type="molecule type" value="Genomic_DNA"/>
</dbReference>
<keyword evidence="5" id="KW-1005">Bacterial flagellum biogenesis</keyword>
<evidence type="ECO:0000256" key="8">
    <source>
        <dbReference type="SAM" id="MobiDB-lite"/>
    </source>
</evidence>
<keyword evidence="6" id="KW-0653">Protein transport</keyword>
<evidence type="ECO:0000256" key="6">
    <source>
        <dbReference type="ARBA" id="ARBA00022927"/>
    </source>
</evidence>
<evidence type="ECO:0000256" key="3">
    <source>
        <dbReference type="ARBA" id="ARBA00016507"/>
    </source>
</evidence>
<keyword evidence="7" id="KW-1006">Bacterial flagellum protein export</keyword>
<feature type="region of interest" description="Disordered" evidence="8">
    <location>
        <begin position="194"/>
        <end position="219"/>
    </location>
</feature>
<dbReference type="InterPro" id="IPR018035">
    <property type="entry name" value="Flagellar_FliH/T3SS_HrpE"/>
</dbReference>
<proteinExistence type="inferred from homology"/>
<dbReference type="Proteomes" id="UP001626537">
    <property type="component" value="Chromosome"/>
</dbReference>
<evidence type="ECO:0000256" key="5">
    <source>
        <dbReference type="ARBA" id="ARBA00022795"/>
    </source>
</evidence>
<comment type="function">
    <text evidence="1">Needed for flagellar regrowth and assembly.</text>
</comment>
<evidence type="ECO:0000313" key="11">
    <source>
        <dbReference type="Proteomes" id="UP001626537"/>
    </source>
</evidence>
<evidence type="ECO:0000256" key="2">
    <source>
        <dbReference type="ARBA" id="ARBA00006602"/>
    </source>
</evidence>
<protein>
    <recommendedName>
        <fullName evidence="3">Flagellar assembly protein FliH</fullName>
    </recommendedName>
</protein>
<reference evidence="10 11" key="1">
    <citation type="submission" date="2023-10" db="EMBL/GenBank/DDBJ databases">
        <title>Two novel species belonging to the OM43/NOR5 clade.</title>
        <authorList>
            <person name="Park M."/>
        </authorList>
    </citation>
    <scope>NUCLEOTIDE SEQUENCE [LARGE SCALE GENOMIC DNA]</scope>
    <source>
        <strain evidence="10 11">IMCC43200</strain>
    </source>
</reference>
<dbReference type="PANTHER" id="PTHR34982">
    <property type="entry name" value="YOP PROTEINS TRANSLOCATION PROTEIN L"/>
    <property type="match status" value="1"/>
</dbReference>
<accession>A0ABZ0I3V7</accession>
<feature type="domain" description="Flagellar assembly protein FliH/Type III secretion system HrpE" evidence="9">
    <location>
        <begin position="62"/>
        <end position="182"/>
    </location>
</feature>
<dbReference type="RefSeq" id="WP_407347953.1">
    <property type="nucleotide sequence ID" value="NZ_CP136864.1"/>
</dbReference>
<keyword evidence="4" id="KW-0813">Transport</keyword>
<evidence type="ECO:0000259" key="9">
    <source>
        <dbReference type="Pfam" id="PF02108"/>
    </source>
</evidence>
<keyword evidence="11" id="KW-1185">Reference proteome</keyword>
<dbReference type="Pfam" id="PF02108">
    <property type="entry name" value="FliH"/>
    <property type="match status" value="1"/>
</dbReference>